<name>A0A2P4ZD05_9HYPO</name>
<sequence>MFQKTRILYYVINMPLSNDEALQKTPQKTSEQDSHQSAAQAGLKWGKSPKIDEQPSDIPDDHPVHNIPLKEQEKMRQKGVNPVLKAEMDEAMGKGQPGGKFWKRYGTTSMGPWMV</sequence>
<gene>
    <name evidence="2" type="ORF">TGAM01_v209034</name>
</gene>
<evidence type="ECO:0000313" key="2">
    <source>
        <dbReference type="EMBL" id="PON22160.1"/>
    </source>
</evidence>
<dbReference type="EMBL" id="JPDN02000041">
    <property type="protein sequence ID" value="PON22160.1"/>
    <property type="molecule type" value="Genomic_DNA"/>
</dbReference>
<dbReference type="RefSeq" id="XP_024404804.1">
    <property type="nucleotide sequence ID" value="XM_024550470.1"/>
</dbReference>
<feature type="compositionally biased region" description="Basic and acidic residues" evidence="1">
    <location>
        <begin position="49"/>
        <end position="68"/>
    </location>
</feature>
<accession>A0A2P4ZD05</accession>
<comment type="caution">
    <text evidence="2">The sequence shown here is derived from an EMBL/GenBank/DDBJ whole genome shotgun (WGS) entry which is preliminary data.</text>
</comment>
<feature type="region of interest" description="Disordered" evidence="1">
    <location>
        <begin position="21"/>
        <end position="68"/>
    </location>
</feature>
<feature type="compositionally biased region" description="Polar residues" evidence="1">
    <location>
        <begin position="24"/>
        <end position="39"/>
    </location>
</feature>
<dbReference type="Proteomes" id="UP000054821">
    <property type="component" value="Unassembled WGS sequence"/>
</dbReference>
<keyword evidence="3" id="KW-1185">Reference proteome</keyword>
<evidence type="ECO:0000313" key="3">
    <source>
        <dbReference type="Proteomes" id="UP000054821"/>
    </source>
</evidence>
<evidence type="ECO:0000256" key="1">
    <source>
        <dbReference type="SAM" id="MobiDB-lite"/>
    </source>
</evidence>
<reference evidence="2 3" key="1">
    <citation type="journal article" date="2016" name="Genome Announc.">
        <title>Draft Whole-Genome Sequence of Trichoderma gamsii T6085, a Promising Biocontrol Agent of Fusarium Head Blight on Wheat.</title>
        <authorList>
            <person name="Baroncelli R."/>
            <person name="Zapparata A."/>
            <person name="Piaggeschi G."/>
            <person name="Sarrocco S."/>
            <person name="Vannacci G."/>
        </authorList>
    </citation>
    <scope>NUCLEOTIDE SEQUENCE [LARGE SCALE GENOMIC DNA]</scope>
    <source>
        <strain evidence="2 3">T6085</strain>
    </source>
</reference>
<proteinExistence type="predicted"/>
<dbReference type="AlphaFoldDB" id="A0A2P4ZD05"/>
<organism evidence="2 3">
    <name type="scientific">Trichoderma gamsii</name>
    <dbReference type="NCBI Taxonomy" id="398673"/>
    <lineage>
        <taxon>Eukaryota</taxon>
        <taxon>Fungi</taxon>
        <taxon>Dikarya</taxon>
        <taxon>Ascomycota</taxon>
        <taxon>Pezizomycotina</taxon>
        <taxon>Sordariomycetes</taxon>
        <taxon>Hypocreomycetidae</taxon>
        <taxon>Hypocreales</taxon>
        <taxon>Hypocreaceae</taxon>
        <taxon>Trichoderma</taxon>
    </lineage>
</organism>
<protein>
    <submittedName>
        <fullName evidence="2">Uncharacterized protein</fullName>
    </submittedName>
</protein>
<dbReference type="GeneID" id="36347826"/>